<dbReference type="WBParaSite" id="nRc.2.0.1.t35812-RA">
    <property type="protein sequence ID" value="nRc.2.0.1.t35812-RA"/>
    <property type="gene ID" value="nRc.2.0.1.g35812"/>
</dbReference>
<dbReference type="AlphaFoldDB" id="A0A915KAS9"/>
<proteinExistence type="predicted"/>
<evidence type="ECO:0000313" key="1">
    <source>
        <dbReference type="Proteomes" id="UP000887565"/>
    </source>
</evidence>
<sequence length="156" mass="17923">MLFAGYLVVKDLVSIYNICGAGRDNKDRDKTVPLRKHLRRTRGHYFDLDHFPLTIVGPNLEKQCFQMGVCPETFSKHSQEAIKCRSWKSGHCLAYYLELVATLPPSEPRNPLKTGAYSWQNWLEFVSLRFRGAEEALQIGDYKSILKDEADKASRL</sequence>
<organism evidence="1 2">
    <name type="scientific">Romanomermis culicivorax</name>
    <name type="common">Nematode worm</name>
    <dbReference type="NCBI Taxonomy" id="13658"/>
    <lineage>
        <taxon>Eukaryota</taxon>
        <taxon>Metazoa</taxon>
        <taxon>Ecdysozoa</taxon>
        <taxon>Nematoda</taxon>
        <taxon>Enoplea</taxon>
        <taxon>Dorylaimia</taxon>
        <taxon>Mermithida</taxon>
        <taxon>Mermithoidea</taxon>
        <taxon>Mermithidae</taxon>
        <taxon>Romanomermis</taxon>
    </lineage>
</organism>
<dbReference type="Proteomes" id="UP000887565">
    <property type="component" value="Unplaced"/>
</dbReference>
<protein>
    <submittedName>
        <fullName evidence="2">Uncharacterized protein</fullName>
    </submittedName>
</protein>
<evidence type="ECO:0000313" key="2">
    <source>
        <dbReference type="WBParaSite" id="nRc.2.0.1.t35812-RA"/>
    </source>
</evidence>
<name>A0A915KAS9_ROMCU</name>
<accession>A0A915KAS9</accession>
<keyword evidence="1" id="KW-1185">Reference proteome</keyword>
<reference evidence="2" key="1">
    <citation type="submission" date="2022-11" db="UniProtKB">
        <authorList>
            <consortium name="WormBaseParasite"/>
        </authorList>
    </citation>
    <scope>IDENTIFICATION</scope>
</reference>